<feature type="chain" id="PRO_5007285398" evidence="6">
    <location>
        <begin position="27"/>
        <end position="486"/>
    </location>
</feature>
<evidence type="ECO:0000256" key="1">
    <source>
        <dbReference type="ARBA" id="ARBA00022670"/>
    </source>
</evidence>
<evidence type="ECO:0000256" key="2">
    <source>
        <dbReference type="ARBA" id="ARBA00022801"/>
    </source>
</evidence>
<dbReference type="AlphaFoldDB" id="A0A131YJG7"/>
<dbReference type="GO" id="GO:0046872">
    <property type="term" value="F:metal ion binding"/>
    <property type="evidence" value="ECO:0007669"/>
    <property type="project" value="UniProtKB-KW"/>
</dbReference>
<dbReference type="InterPro" id="IPR034030">
    <property type="entry name" value="ZnMc_salivary_gland_MPs"/>
</dbReference>
<feature type="binding site" evidence="5">
    <location>
        <position position="351"/>
    </location>
    <ligand>
        <name>Zn(2+)</name>
        <dbReference type="ChEBI" id="CHEBI:29105"/>
        <note>catalytic</note>
    </ligand>
</feature>
<protein>
    <submittedName>
        <fullName evidence="8">Reprolysin</fullName>
    </submittedName>
</protein>
<dbReference type="SUPFAM" id="SSF55486">
    <property type="entry name" value="Metalloproteases ('zincins'), catalytic domain"/>
    <property type="match status" value="1"/>
</dbReference>
<feature type="binding site" evidence="5">
    <location>
        <position position="341"/>
    </location>
    <ligand>
        <name>Zn(2+)</name>
        <dbReference type="ChEBI" id="CHEBI:29105"/>
        <note>catalytic</note>
    </ligand>
</feature>
<feature type="signal peptide" evidence="6">
    <location>
        <begin position="1"/>
        <end position="26"/>
    </location>
</feature>
<dbReference type="GO" id="GO:0004222">
    <property type="term" value="F:metalloendopeptidase activity"/>
    <property type="evidence" value="ECO:0007669"/>
    <property type="project" value="InterPro"/>
</dbReference>
<dbReference type="PANTHER" id="PTHR11905">
    <property type="entry name" value="ADAM A DISINTEGRIN AND METALLOPROTEASE DOMAIN"/>
    <property type="match status" value="1"/>
</dbReference>
<dbReference type="Gene3D" id="3.40.390.10">
    <property type="entry name" value="Collagenase (Catalytic Domain)"/>
    <property type="match status" value="1"/>
</dbReference>
<feature type="domain" description="Peptidase M12B" evidence="7">
    <location>
        <begin position="195"/>
        <end position="401"/>
    </location>
</feature>
<dbReference type="EMBL" id="GEDV01009113">
    <property type="protein sequence ID" value="JAP79444.1"/>
    <property type="molecule type" value="Transcribed_RNA"/>
</dbReference>
<organism evidence="8">
    <name type="scientific">Rhipicephalus appendiculatus</name>
    <name type="common">Brown ear tick</name>
    <dbReference type="NCBI Taxonomy" id="34631"/>
    <lineage>
        <taxon>Eukaryota</taxon>
        <taxon>Metazoa</taxon>
        <taxon>Ecdysozoa</taxon>
        <taxon>Arthropoda</taxon>
        <taxon>Chelicerata</taxon>
        <taxon>Arachnida</taxon>
        <taxon>Acari</taxon>
        <taxon>Parasitiformes</taxon>
        <taxon>Ixodida</taxon>
        <taxon>Ixodoidea</taxon>
        <taxon>Ixodidae</taxon>
        <taxon>Rhipicephalinae</taxon>
        <taxon>Rhipicephalus</taxon>
        <taxon>Rhipicephalus</taxon>
    </lineage>
</organism>
<keyword evidence="6" id="KW-0732">Signal</keyword>
<dbReference type="PANTHER" id="PTHR11905:SF159">
    <property type="entry name" value="ADAM METALLOPROTEASE"/>
    <property type="match status" value="1"/>
</dbReference>
<comment type="caution">
    <text evidence="5">Lacks conserved residue(s) required for the propagation of feature annotation.</text>
</comment>
<keyword evidence="3 5" id="KW-0862">Zinc</keyword>
<evidence type="ECO:0000313" key="8">
    <source>
        <dbReference type="EMBL" id="JAP79444.1"/>
    </source>
</evidence>
<evidence type="ECO:0000259" key="7">
    <source>
        <dbReference type="PROSITE" id="PS50215"/>
    </source>
</evidence>
<reference evidence="8" key="1">
    <citation type="journal article" date="2016" name="Ticks Tick Borne Dis.">
        <title>De novo assembly and annotation of the salivary gland transcriptome of Rhipicephalus appendiculatus male and female ticks during blood feeding.</title>
        <authorList>
            <person name="de Castro M.H."/>
            <person name="de Klerk D."/>
            <person name="Pienaar R."/>
            <person name="Latif A.A."/>
            <person name="Rees D.J."/>
            <person name="Mans B.J."/>
        </authorList>
    </citation>
    <scope>NUCLEOTIDE SEQUENCE</scope>
    <source>
        <tissue evidence="8">Salivary glands</tissue>
    </source>
</reference>
<dbReference type="Pfam" id="PF01421">
    <property type="entry name" value="Reprolysin"/>
    <property type="match status" value="1"/>
</dbReference>
<evidence type="ECO:0000256" key="6">
    <source>
        <dbReference type="SAM" id="SignalP"/>
    </source>
</evidence>
<keyword evidence="4" id="KW-0482">Metalloprotease</keyword>
<proteinExistence type="predicted"/>
<keyword evidence="1" id="KW-0645">Protease</keyword>
<sequence>MRLTYKTDNIMLMFIALLRLMICCHAVSFQISEKYHVYPRILQERSTARNLVLKLSEKITLNLEKSTVLADDLLFVTSTKDLHEVETVDTSNIQQSIYHDTHYQSSVAVRQKDGNLEVEGIINDNIRIRPLPEGERSINGQMLHEIFEVEPFKGDLSRAERKILRVKDGSSRPSSDGMLEHLNYPQARASRVDKFQVELHLISDKAHQRYYKTNQELITYLAIMANAVNLRYLDMAYPKVKFLLVGVTRVKDHDFARNSGGEIEAGEMLGGLEDYKKRGKIPGKYDVVYLMTGLDMIKYANGRKSKGISGRAYMGTVCTHMAMGEGEDTPLAYSGVNTLAHELAHTLGSDHDETPECPWADGYLMSYVDGGLRKFRLSQCSENSIRQYVRKLSDECIQVLNARNLMKDENKFPGQTIRAQFFCKKQGRQNGQRGKGQRVIVKQDADCNIQCCYRYVGYMTCAKYKMLDGMKCLPGKTCRRGICGKH</sequence>
<keyword evidence="2" id="KW-0378">Hydrolase</keyword>
<dbReference type="InterPro" id="IPR001590">
    <property type="entry name" value="Peptidase_M12B"/>
</dbReference>
<dbReference type="GO" id="GO:0006509">
    <property type="term" value="P:membrane protein ectodomain proteolysis"/>
    <property type="evidence" value="ECO:0007669"/>
    <property type="project" value="TreeGrafter"/>
</dbReference>
<feature type="active site" evidence="5">
    <location>
        <position position="342"/>
    </location>
</feature>
<feature type="binding site" evidence="5">
    <location>
        <position position="345"/>
    </location>
    <ligand>
        <name>Zn(2+)</name>
        <dbReference type="ChEBI" id="CHEBI:29105"/>
        <note>catalytic</note>
    </ligand>
</feature>
<evidence type="ECO:0000256" key="3">
    <source>
        <dbReference type="ARBA" id="ARBA00022833"/>
    </source>
</evidence>
<dbReference type="InterPro" id="IPR024079">
    <property type="entry name" value="MetalloPept_cat_dom_sf"/>
</dbReference>
<dbReference type="CDD" id="cd04272">
    <property type="entry name" value="ZnMc_salivary_gland_MPs"/>
    <property type="match status" value="1"/>
</dbReference>
<keyword evidence="5" id="KW-0479">Metal-binding</keyword>
<evidence type="ECO:0000256" key="4">
    <source>
        <dbReference type="ARBA" id="ARBA00023049"/>
    </source>
</evidence>
<dbReference type="PROSITE" id="PS50215">
    <property type="entry name" value="ADAM_MEPRO"/>
    <property type="match status" value="1"/>
</dbReference>
<evidence type="ECO:0000256" key="5">
    <source>
        <dbReference type="PROSITE-ProRule" id="PRU00276"/>
    </source>
</evidence>
<name>A0A131YJG7_RHIAP</name>
<accession>A0A131YJG7</accession>